<dbReference type="PANTHER" id="PTHR11439:SF483">
    <property type="entry name" value="PEPTIDE SYNTHASE GLIP-LIKE, PUTATIVE (AFU_ORTHOLOGUE AFUA_3G12920)-RELATED"/>
    <property type="match status" value="1"/>
</dbReference>
<comment type="caution">
    <text evidence="2">The sequence shown here is derived from an EMBL/GenBank/DDBJ whole genome shotgun (WGS) entry which is preliminary data.</text>
</comment>
<evidence type="ECO:0000313" key="2">
    <source>
        <dbReference type="EMBL" id="KTB35915.1"/>
    </source>
</evidence>
<gene>
    <name evidence="2" type="ORF">WG66_11511</name>
</gene>
<evidence type="ECO:0008006" key="4">
    <source>
        <dbReference type="Google" id="ProtNLM"/>
    </source>
</evidence>
<evidence type="ECO:0000256" key="1">
    <source>
        <dbReference type="SAM" id="MobiDB-lite"/>
    </source>
</evidence>
<dbReference type="Proteomes" id="UP000054988">
    <property type="component" value="Unassembled WGS sequence"/>
</dbReference>
<organism evidence="2 3">
    <name type="scientific">Moniliophthora roreri</name>
    <name type="common">Frosty pod rot fungus</name>
    <name type="synonym">Monilia roreri</name>
    <dbReference type="NCBI Taxonomy" id="221103"/>
    <lineage>
        <taxon>Eukaryota</taxon>
        <taxon>Fungi</taxon>
        <taxon>Dikarya</taxon>
        <taxon>Basidiomycota</taxon>
        <taxon>Agaricomycotina</taxon>
        <taxon>Agaricomycetes</taxon>
        <taxon>Agaricomycetidae</taxon>
        <taxon>Agaricales</taxon>
        <taxon>Marasmiineae</taxon>
        <taxon>Marasmiaceae</taxon>
        <taxon>Moniliophthora</taxon>
    </lineage>
</organism>
<dbReference type="PANTHER" id="PTHR11439">
    <property type="entry name" value="GAG-POL-RELATED RETROTRANSPOSON"/>
    <property type="match status" value="1"/>
</dbReference>
<name>A0A0W0FHU5_MONRR</name>
<reference evidence="2 3" key="1">
    <citation type="submission" date="2015-12" db="EMBL/GenBank/DDBJ databases">
        <title>Draft genome sequence of Moniliophthora roreri, the causal agent of frosty pod rot of cacao.</title>
        <authorList>
            <person name="Aime M.C."/>
            <person name="Diaz-Valderrama J.R."/>
            <person name="Kijpornyongpan T."/>
            <person name="Phillips-Mora W."/>
        </authorList>
    </citation>
    <scope>NUCLEOTIDE SEQUENCE [LARGE SCALE GENOMIC DNA]</scope>
    <source>
        <strain evidence="2 3">MCA 2952</strain>
    </source>
</reference>
<accession>A0A0W0FHU5</accession>
<proteinExistence type="predicted"/>
<evidence type="ECO:0000313" key="3">
    <source>
        <dbReference type="Proteomes" id="UP000054988"/>
    </source>
</evidence>
<sequence>MENANATHTPLPAGYKPMANKGETNSTIRSQFQSVIRSLLYLCLGMQPDITFPVIKLLQYGTNPTQEHLNKAKYIIRYLIGTCKYSLTYKDKSEEQGFIAYADSD</sequence>
<feature type="region of interest" description="Disordered" evidence="1">
    <location>
        <begin position="1"/>
        <end position="22"/>
    </location>
</feature>
<dbReference type="EMBL" id="LATX01001959">
    <property type="protein sequence ID" value="KTB35915.1"/>
    <property type="molecule type" value="Genomic_DNA"/>
</dbReference>
<protein>
    <recommendedName>
        <fullName evidence="4">Retrovirus-related Pol polyprotein from transposon TNT 1-94</fullName>
    </recommendedName>
</protein>
<dbReference type="AlphaFoldDB" id="A0A0W0FHU5"/>